<keyword evidence="3" id="KW-1185">Reference proteome</keyword>
<feature type="compositionally biased region" description="Polar residues" evidence="1">
    <location>
        <begin position="485"/>
        <end position="497"/>
    </location>
</feature>
<feature type="compositionally biased region" description="Polar residues" evidence="1">
    <location>
        <begin position="184"/>
        <end position="226"/>
    </location>
</feature>
<evidence type="ECO:0000313" key="2">
    <source>
        <dbReference type="EMBL" id="KAE8242600.1"/>
    </source>
</evidence>
<dbReference type="EMBL" id="LWDF02000793">
    <property type="protein sequence ID" value="KAE8242600.1"/>
    <property type="molecule type" value="Genomic_DNA"/>
</dbReference>
<feature type="region of interest" description="Disordered" evidence="1">
    <location>
        <begin position="104"/>
        <end position="227"/>
    </location>
</feature>
<reference evidence="2" key="1">
    <citation type="submission" date="2016-04" db="EMBL/GenBank/DDBJ databases">
        <authorList>
            <person name="Nguyen H.D."/>
            <person name="Samba Siva P."/>
            <person name="Cullis J."/>
            <person name="Levesque C.A."/>
            <person name="Hambleton S."/>
        </authorList>
    </citation>
    <scope>NUCLEOTIDE SEQUENCE</scope>
    <source>
        <strain evidence="2">DAOMC 236416</strain>
    </source>
</reference>
<reference evidence="2" key="2">
    <citation type="journal article" date="2019" name="IMA Fungus">
        <title>Genome sequencing and comparison of five Tilletia species to identify candidate genes for the detection of regulated species infecting wheat.</title>
        <authorList>
            <person name="Nguyen H.D.T."/>
            <person name="Sultana T."/>
            <person name="Kesanakurti P."/>
            <person name="Hambleton S."/>
        </authorList>
    </citation>
    <scope>NUCLEOTIDE SEQUENCE</scope>
    <source>
        <strain evidence="2">DAOMC 236416</strain>
    </source>
</reference>
<feature type="compositionally biased region" description="Basic and acidic residues" evidence="1">
    <location>
        <begin position="464"/>
        <end position="475"/>
    </location>
</feature>
<gene>
    <name evidence="2" type="ORF">A4X13_0g7092</name>
</gene>
<dbReference type="AlphaFoldDB" id="A0A177TTY1"/>
<organism evidence="2 3">
    <name type="scientific">Tilletia indica</name>
    <dbReference type="NCBI Taxonomy" id="43049"/>
    <lineage>
        <taxon>Eukaryota</taxon>
        <taxon>Fungi</taxon>
        <taxon>Dikarya</taxon>
        <taxon>Basidiomycota</taxon>
        <taxon>Ustilaginomycotina</taxon>
        <taxon>Exobasidiomycetes</taxon>
        <taxon>Tilletiales</taxon>
        <taxon>Tilletiaceae</taxon>
        <taxon>Tilletia</taxon>
    </lineage>
</organism>
<dbReference type="Proteomes" id="UP000077521">
    <property type="component" value="Unassembled WGS sequence"/>
</dbReference>
<evidence type="ECO:0000313" key="3">
    <source>
        <dbReference type="Proteomes" id="UP000077521"/>
    </source>
</evidence>
<sequence length="583" mass="62759">MVPRTSKSTVPESTSFADSITGHSATSVGFPADETVMHPDLFQDFQPTAASEFYLSLTASQSMDEVTFDQKFIDPRQLFFAGCNNQSIPLTTSSMFANRGVLLASTPSSPPDTPKAKTLDLTSESPSPLMLGRRAAQRNSMSSLSVSFAPSLEDNRPRKPVRTHNSQQAPTPSALKCNSKGKVRSSTNVASRSASTPLSSHTRSASQPDLATAKSQPSLSSPSRTKLQIPLSLPRPKFAPMVTDPHVDVAKHLHRVGLHSESSDAEASGWTASYALNHVRRMVGEGGNPWKLALWTNENAVDPKAFVTAAAQSKTIKLQIPTAELLRCSSSSSALPPSHVLAVVPSSTELNEGVASVLEKMKVDTEAMSQREDPTLFPIHAFLYALQCRSLPDDCFHPAKDPQQCTTSDSAEKRTVRVMQVRVPKPSTFGITHDFICTGSAQRLLNSLVPLKFINETLKQRQAERTSSIAKDEGNTPRPGHHSADLSSPKSTDTSKLTPQAQAIQVLADLSTKQLLHLMGVITSVYANGIALGLVDTAYWKTLAAAWELVVGGVAIRRGRQTDAELKAVRHALGGLGLDGSRQ</sequence>
<accession>A0A177TTY1</accession>
<name>A0A177TTY1_9BASI</name>
<feature type="compositionally biased region" description="Polar residues" evidence="1">
    <location>
        <begin position="137"/>
        <end position="148"/>
    </location>
</feature>
<comment type="caution">
    <text evidence="2">The sequence shown here is derived from an EMBL/GenBank/DDBJ whole genome shotgun (WGS) entry which is preliminary data.</text>
</comment>
<protein>
    <submittedName>
        <fullName evidence="2">Uncharacterized protein</fullName>
    </submittedName>
</protein>
<feature type="region of interest" description="Disordered" evidence="1">
    <location>
        <begin position="464"/>
        <end position="497"/>
    </location>
</feature>
<proteinExistence type="predicted"/>
<evidence type="ECO:0000256" key="1">
    <source>
        <dbReference type="SAM" id="MobiDB-lite"/>
    </source>
</evidence>